<dbReference type="EMBL" id="GGEC01076448">
    <property type="protein sequence ID" value="MBX56932.1"/>
    <property type="molecule type" value="Transcribed_RNA"/>
</dbReference>
<evidence type="ECO:0000313" key="1">
    <source>
        <dbReference type="EMBL" id="MBX56932.1"/>
    </source>
</evidence>
<sequence>MTVSTILVWKEKGSMGIWRIKSALIRALIPLKGLVQMGL</sequence>
<proteinExistence type="predicted"/>
<protein>
    <submittedName>
        <fullName evidence="1">Uncharacterized protein</fullName>
    </submittedName>
</protein>
<reference evidence="1" key="1">
    <citation type="submission" date="2018-02" db="EMBL/GenBank/DDBJ databases">
        <title>Rhizophora mucronata_Transcriptome.</title>
        <authorList>
            <person name="Meera S.P."/>
            <person name="Sreeshan A."/>
            <person name="Augustine A."/>
        </authorList>
    </citation>
    <scope>NUCLEOTIDE SEQUENCE</scope>
    <source>
        <tissue evidence="1">Leaf</tissue>
    </source>
</reference>
<name>A0A2P2PQA4_RHIMU</name>
<dbReference type="AlphaFoldDB" id="A0A2P2PQA4"/>
<accession>A0A2P2PQA4</accession>
<organism evidence="1">
    <name type="scientific">Rhizophora mucronata</name>
    <name type="common">Asiatic mangrove</name>
    <dbReference type="NCBI Taxonomy" id="61149"/>
    <lineage>
        <taxon>Eukaryota</taxon>
        <taxon>Viridiplantae</taxon>
        <taxon>Streptophyta</taxon>
        <taxon>Embryophyta</taxon>
        <taxon>Tracheophyta</taxon>
        <taxon>Spermatophyta</taxon>
        <taxon>Magnoliopsida</taxon>
        <taxon>eudicotyledons</taxon>
        <taxon>Gunneridae</taxon>
        <taxon>Pentapetalae</taxon>
        <taxon>rosids</taxon>
        <taxon>fabids</taxon>
        <taxon>Malpighiales</taxon>
        <taxon>Rhizophoraceae</taxon>
        <taxon>Rhizophora</taxon>
    </lineage>
</organism>